<protein>
    <submittedName>
        <fullName evidence="4">Rhoptry kinase family protein ROP23 (Incomplete catalytic triad), putative</fullName>
    </submittedName>
</protein>
<evidence type="ECO:0000256" key="1">
    <source>
        <dbReference type="SAM" id="MobiDB-lite"/>
    </source>
</evidence>
<dbReference type="InterPro" id="IPR027916">
    <property type="entry name" value="Kinase-like_dom_ROP"/>
</dbReference>
<dbReference type="Pfam" id="PF14531">
    <property type="entry name" value="Kinase-like"/>
    <property type="match status" value="1"/>
</dbReference>
<dbReference type="OrthoDB" id="346907at2759"/>
<proteinExistence type="predicted"/>
<dbReference type="InterPro" id="IPR000719">
    <property type="entry name" value="Prot_kinase_dom"/>
</dbReference>
<feature type="signal peptide" evidence="2">
    <location>
        <begin position="1"/>
        <end position="34"/>
    </location>
</feature>
<dbReference type="AlphaFoldDB" id="U6H3B3"/>
<feature type="region of interest" description="Disordered" evidence="1">
    <location>
        <begin position="110"/>
        <end position="131"/>
    </location>
</feature>
<feature type="compositionally biased region" description="Polar residues" evidence="1">
    <location>
        <begin position="115"/>
        <end position="128"/>
    </location>
</feature>
<dbReference type="InterPro" id="IPR011009">
    <property type="entry name" value="Kinase-like_dom_sf"/>
</dbReference>
<evidence type="ECO:0000313" key="5">
    <source>
        <dbReference type="Proteomes" id="UP000018201"/>
    </source>
</evidence>
<feature type="region of interest" description="Disordered" evidence="1">
    <location>
        <begin position="52"/>
        <end position="93"/>
    </location>
</feature>
<organism evidence="4 5">
    <name type="scientific">Eimeria praecox</name>
    <dbReference type="NCBI Taxonomy" id="51316"/>
    <lineage>
        <taxon>Eukaryota</taxon>
        <taxon>Sar</taxon>
        <taxon>Alveolata</taxon>
        <taxon>Apicomplexa</taxon>
        <taxon>Conoidasida</taxon>
        <taxon>Coccidia</taxon>
        <taxon>Eucoccidiorida</taxon>
        <taxon>Eimeriorina</taxon>
        <taxon>Eimeriidae</taxon>
        <taxon>Eimeria</taxon>
    </lineage>
</organism>
<feature type="domain" description="Protein kinase" evidence="3">
    <location>
        <begin position="480"/>
        <end position="739"/>
    </location>
</feature>
<dbReference type="PROSITE" id="PS50011">
    <property type="entry name" value="PROTEIN_KINASE_DOM"/>
    <property type="match status" value="1"/>
</dbReference>
<gene>
    <name evidence="4" type="ORF">EPH_0075060</name>
</gene>
<evidence type="ECO:0000259" key="3">
    <source>
        <dbReference type="PROSITE" id="PS50011"/>
    </source>
</evidence>
<keyword evidence="5" id="KW-1185">Reference proteome</keyword>
<feature type="chain" id="PRO_5004672010" evidence="2">
    <location>
        <begin position="35"/>
        <end position="764"/>
    </location>
</feature>
<reference evidence="4" key="1">
    <citation type="submission" date="2013-10" db="EMBL/GenBank/DDBJ databases">
        <title>Genomic analysis of the causative agents of coccidiosis in chickens.</title>
        <authorList>
            <person name="Reid A.J."/>
            <person name="Blake D."/>
            <person name="Billington K."/>
            <person name="Browne H."/>
            <person name="Dunn M."/>
            <person name="Hung S."/>
            <person name="Kawahara F."/>
            <person name="Miranda-Saavedra D."/>
            <person name="Mourier T."/>
            <person name="Nagra H."/>
            <person name="Otto T.D."/>
            <person name="Rawlings N."/>
            <person name="Sanchez A."/>
            <person name="Sanders M."/>
            <person name="Subramaniam C."/>
            <person name="Tay Y."/>
            <person name="Dear P."/>
            <person name="Doerig C."/>
            <person name="Gruber A."/>
            <person name="Parkinson J."/>
            <person name="Shirley M."/>
            <person name="Wan K.L."/>
            <person name="Berriman M."/>
            <person name="Tomley F."/>
            <person name="Pain A."/>
        </authorList>
    </citation>
    <scope>NUCLEOTIDE SEQUENCE [LARGE SCALE GENOMIC DNA]</scope>
    <source>
        <strain evidence="4">Houghton</strain>
    </source>
</reference>
<evidence type="ECO:0000313" key="4">
    <source>
        <dbReference type="EMBL" id="CDI87051.1"/>
    </source>
</evidence>
<dbReference type="EMBL" id="HG696629">
    <property type="protein sequence ID" value="CDI87051.1"/>
    <property type="molecule type" value="Genomic_DNA"/>
</dbReference>
<keyword evidence="4" id="KW-0808">Transferase</keyword>
<dbReference type="Proteomes" id="UP000018201">
    <property type="component" value="Unassembled WGS sequence"/>
</dbReference>
<name>U6H3B3_9EIME</name>
<feature type="compositionally biased region" description="Basic and acidic residues" evidence="1">
    <location>
        <begin position="66"/>
        <end position="88"/>
    </location>
</feature>
<reference evidence="4" key="2">
    <citation type="submission" date="2013-10" db="EMBL/GenBank/DDBJ databases">
        <authorList>
            <person name="Aslett M."/>
        </authorList>
    </citation>
    <scope>NUCLEOTIDE SEQUENCE [LARGE SCALE GENOMIC DNA]</scope>
    <source>
        <strain evidence="4">Houghton</strain>
    </source>
</reference>
<dbReference type="GO" id="GO:0005524">
    <property type="term" value="F:ATP binding"/>
    <property type="evidence" value="ECO:0007669"/>
    <property type="project" value="InterPro"/>
</dbReference>
<evidence type="ECO:0000256" key="2">
    <source>
        <dbReference type="SAM" id="SignalP"/>
    </source>
</evidence>
<dbReference type="Gene3D" id="1.10.510.10">
    <property type="entry name" value="Transferase(Phosphotransferase) domain 1"/>
    <property type="match status" value="1"/>
</dbReference>
<sequence length="764" mass="81636">MVSAHQSSIMGVAWRKRRPIVAVFLLQLLSSVATFSAAPALAVVGGGEQPIEDTHLQPVNNENEQGEERKNLNETEHQSHSRILRENLDASPPSLRATAQRQLGEKEIAQEESELNQQEDPNAMTGQGASKKKQRYMGGAFGFPTITTPSAAFASTAVAVPSTTFAVPSTAIAVPSTAMAMPSTAMAMSSTTMAMPSTAMAMPSTAMAMPSTAMAMSSPAVAVPSSTYAVPSSTYAVPSAAIGIPYATMAMPAVAAAPVATGGIGIGDGILGGGGIMQRVKTLKLYMGLKKLAKYANVGGYNTYGNANTSAYQLFSQPATATFVNAPAVATFVNTPTVATFSAPAAASFSAPAAASFNAPAVASYASYPNYAGYNTYGGTSNYSGFSAPVVNGGKRSKKLRFTEEPGQKYLAQLLSKNRSSWWLSNKVSRLADVFGGVLTQGVDQAALLSNGYETREAMFLTVLQNRERFVDVLVQDQLLQQQQPLQRQWIGRVYSEVEGQFSGIEALDRDFSIAKMAPQNEPLASFRHSLRLDIPVDLYEFSGLSTYVQAPDGQVFLNAISRRPLIRATAETVMANAGTSNKAYRALLSLSQQAVRTVSNLNCLLMVHTNINPMSFLVTEKGLVFLGGIFQAVQQGSSLIDNYNFTLTPPVFVPPELRDNAAYYGAVAMPSQDAWQLGMTLFTFWCSQLSVDSGGSLNFANCISCMPPEIKDLILGFTQVDPNTRLLPASVALTHPAMLLPIYPDVPPQADIDQDDEPYLEFF</sequence>
<dbReference type="VEuPathDB" id="ToxoDB:EPH_0075060"/>
<dbReference type="GO" id="GO:0004672">
    <property type="term" value="F:protein kinase activity"/>
    <property type="evidence" value="ECO:0007669"/>
    <property type="project" value="InterPro"/>
</dbReference>
<keyword evidence="2" id="KW-0732">Signal</keyword>
<accession>U6H3B3</accession>
<keyword evidence="4" id="KW-0418">Kinase</keyword>
<dbReference type="SUPFAM" id="SSF56112">
    <property type="entry name" value="Protein kinase-like (PK-like)"/>
    <property type="match status" value="1"/>
</dbReference>